<sequence>MACCLCLRGLGWLASRISMVAKGVTEELGEQLNNDDRDVADLWKDAIKSYQSIVGFDLQRKFDNVQSMLDFGTDQMNNFHKFRHDKSKVDRLRTLFSANLDLVEKGANQIIAAASPAFPPAAAIGTALTYMLQACRSVSADYDIVIVFFEDMNSFLSRITILETRLPQHKAYQNCLMDVFTSLLTMCGFAHKYIELGRFKKWISNLFKGDDGELSGARAKMDKNIKHLQQATEFAILGNTEETRAMTSQLDANQRNHAEMLQRVGHTIDTIHENTENIRGDIAKLLKLFGGQKQQEKSQEKPQTNKPPSGNKVRNFMLIVYNDDQEYKSLKETLLPDSCSWIFAQPEWEDWLKLPEAKRPILALASGPGTGKSHMAAAVYDKLAQRAKQDETGHTCVGHFYFREQEDTYRFFLCGIITVIIQIAESNNIVCEKLSAQISRDDLSIDNKKWQDLVKHLLVAVFGPESNFNLSIVLDGLDELFDWDSFKEFLSDFINDKGLKISLVVTSRPDRLKDIPQGTNLVEVQATKEKQSQDFKALIWSHLNSLNNLRRFSRYIKQRVADNIEEDSPNMLYAQHLLVRFDELGREGAVLRALKDKKPEDLTGIYDILLAECQRRLPDKHQRVAASLLHWVAFSKRRLSLSEVQLLVKHIAQDDEFTIEEMPELFSKFLRVGGGGYDPEVDAKIAASKVTAVQDVKQEEDNNHDRIYDDGPLPITFKERSIRLYFTNSSKNAGKFRWGPSEAHRTMAMACAEFLRTIEDDQNKLKARATSFQDHFNNIEIDQHTHKEQIEALEVCAEVLSNKTGIAKMLSKANAIYNNRALVCATHDKLAKWYKLLEKPEIRQNLSNFSVEWWERVGADPSSCRFGVAKGFLRELYEAPDTSTSIESWKRLRDLLHMSGLENLLMDQAVINFPDECKDKDTYDENIASLGVLNLFGDEIKPDAAAHRAVSEVLHSCDLMGPAETICKRALELCNPGHQEWYKISNGLVGILLQRKKKKEAHEVAIAAVNQLPTNEMPPSLQRTVHTACARAQWELGNSEPALESYSKAKASDPDGITPGEDLSAELTVVERREDKTDYIQKLKNWSLLERITWLASEFIYVAEEKLDMFCDIACERGEQDFIVSFYEEAIEFLDNLDASTPLRLHLARIYFEVCRDPQKAMEILDEIFDIHSTAYRYPILGGTALWLMDSLLDTMANVQQALFRQSRDPAYKAERIASLASLDQRPFIVNIPRTSVSWTSAHRVSLAYMYLVMGPTVKFQETMQSLLKDCFAGLNDSVGWNDAAFLILLAQLLGLMSKALHGDEKLRRYARIVGSAMFSRLSKSDDGEENAVEDKVAVKSESTDKSQEEEKVIAKIDDQTQATDDQDEDGLDKTVNEEEDETPPEDEGDLGLDEDTYYGCGGFCNPEREFRWWGGRSAYLYVTFESGLICEECQNEYDAIELGEKSFKGRYFYGVGLDKIKLPIEGWRGVKDGMIMLEGEESVAVDDFFKKLQNEVLPNAWERLWAGEAF</sequence>
<evidence type="ECO:0000259" key="4">
    <source>
        <dbReference type="Pfam" id="PF24883"/>
    </source>
</evidence>
<evidence type="ECO:0000313" key="5">
    <source>
        <dbReference type="EMBL" id="CEI60267.1"/>
    </source>
</evidence>
<dbReference type="InterPro" id="IPR011990">
    <property type="entry name" value="TPR-like_helical_dom_sf"/>
</dbReference>
<dbReference type="SUPFAM" id="SSF52540">
    <property type="entry name" value="P-loop containing nucleoside triphosphate hydrolases"/>
    <property type="match status" value="1"/>
</dbReference>
<organism evidence="5 6">
    <name type="scientific">Fusarium venenatum</name>
    <dbReference type="NCBI Taxonomy" id="56646"/>
    <lineage>
        <taxon>Eukaryota</taxon>
        <taxon>Fungi</taxon>
        <taxon>Dikarya</taxon>
        <taxon>Ascomycota</taxon>
        <taxon>Pezizomycotina</taxon>
        <taxon>Sordariomycetes</taxon>
        <taxon>Hypocreomycetidae</taxon>
        <taxon>Hypocreales</taxon>
        <taxon>Nectriaceae</taxon>
        <taxon>Fusarium</taxon>
    </lineage>
</organism>
<dbReference type="Proteomes" id="UP000245910">
    <property type="component" value="Chromosome II"/>
</dbReference>
<accession>A0A2L2T7W5</accession>
<dbReference type="Gene3D" id="3.40.50.300">
    <property type="entry name" value="P-loop containing nucleotide triphosphate hydrolases"/>
    <property type="match status" value="1"/>
</dbReference>
<dbReference type="InterPro" id="IPR031350">
    <property type="entry name" value="Goodbye_dom"/>
</dbReference>
<feature type="compositionally biased region" description="Basic and acidic residues" evidence="2">
    <location>
        <begin position="1333"/>
        <end position="1359"/>
    </location>
</feature>
<keyword evidence="6" id="KW-1185">Reference proteome</keyword>
<name>A0A2L2T7W5_9HYPO</name>
<evidence type="ECO:0000256" key="1">
    <source>
        <dbReference type="ARBA" id="ARBA00022737"/>
    </source>
</evidence>
<protein>
    <recommendedName>
        <fullName evidence="7">Fungal STAND N-terminal Goodbye domain-containing protein</fullName>
    </recommendedName>
</protein>
<dbReference type="Pfam" id="PF24883">
    <property type="entry name" value="NPHP3_N"/>
    <property type="match status" value="1"/>
</dbReference>
<reference evidence="6" key="1">
    <citation type="submission" date="2014-10" db="EMBL/GenBank/DDBJ databases">
        <authorList>
            <person name="King R."/>
        </authorList>
    </citation>
    <scope>NUCLEOTIDE SEQUENCE [LARGE SCALE GENOMIC DNA]</scope>
    <source>
        <strain evidence="6">A3/5</strain>
    </source>
</reference>
<feature type="region of interest" description="Disordered" evidence="2">
    <location>
        <begin position="291"/>
        <end position="312"/>
    </location>
</feature>
<dbReference type="InterPro" id="IPR056884">
    <property type="entry name" value="NPHP3-like_N"/>
</dbReference>
<dbReference type="Gene3D" id="1.25.40.10">
    <property type="entry name" value="Tetratricopeptide repeat domain"/>
    <property type="match status" value="1"/>
</dbReference>
<proteinExistence type="predicted"/>
<dbReference type="PANTHER" id="PTHR10039:SF17">
    <property type="entry name" value="FUNGAL STAND N-TERMINAL GOODBYE DOMAIN-CONTAINING PROTEIN-RELATED"/>
    <property type="match status" value="1"/>
</dbReference>
<evidence type="ECO:0000313" key="6">
    <source>
        <dbReference type="Proteomes" id="UP000245910"/>
    </source>
</evidence>
<dbReference type="Pfam" id="PF17109">
    <property type="entry name" value="Goodbye"/>
    <property type="match status" value="1"/>
</dbReference>
<evidence type="ECO:0000256" key="2">
    <source>
        <dbReference type="SAM" id="MobiDB-lite"/>
    </source>
</evidence>
<evidence type="ECO:0000259" key="3">
    <source>
        <dbReference type="Pfam" id="PF17109"/>
    </source>
</evidence>
<feature type="region of interest" description="Disordered" evidence="2">
    <location>
        <begin position="1330"/>
        <end position="1393"/>
    </location>
</feature>
<feature type="domain" description="Nephrocystin 3-like N-terminal" evidence="4">
    <location>
        <begin position="338"/>
        <end position="508"/>
    </location>
</feature>
<dbReference type="EMBL" id="LN649230">
    <property type="protein sequence ID" value="CEI60267.1"/>
    <property type="molecule type" value="Genomic_DNA"/>
</dbReference>
<feature type="compositionally biased region" description="Acidic residues" evidence="2">
    <location>
        <begin position="1378"/>
        <end position="1393"/>
    </location>
</feature>
<dbReference type="InterPro" id="IPR027417">
    <property type="entry name" value="P-loop_NTPase"/>
</dbReference>
<feature type="domain" description="Fungal STAND N-terminal Goodbye" evidence="3">
    <location>
        <begin position="43"/>
        <end position="160"/>
    </location>
</feature>
<dbReference type="STRING" id="56646.A0A2L2T7W5"/>
<keyword evidence="1" id="KW-0677">Repeat</keyword>
<evidence type="ECO:0008006" key="7">
    <source>
        <dbReference type="Google" id="ProtNLM"/>
    </source>
</evidence>
<dbReference type="SUPFAM" id="SSF48452">
    <property type="entry name" value="TPR-like"/>
    <property type="match status" value="1"/>
</dbReference>
<dbReference type="PANTHER" id="PTHR10039">
    <property type="entry name" value="AMELOGENIN"/>
    <property type="match status" value="1"/>
</dbReference>